<comment type="subcellular location">
    <subcellularLocation>
        <location evidence="1 5">Bacterial flagellum basal body</location>
    </subcellularLocation>
</comment>
<dbReference type="PANTHER" id="PTHR30435:SF1">
    <property type="entry name" value="FLAGELLAR HOOK PROTEIN FLGE"/>
    <property type="match status" value="1"/>
</dbReference>
<dbReference type="Pfam" id="PF07559">
    <property type="entry name" value="FlgE_D2"/>
    <property type="match status" value="1"/>
</dbReference>
<reference evidence="10 11" key="1">
    <citation type="submission" date="2023-01" db="EMBL/GenBank/DDBJ databases">
        <title>Novel species of the genus Vogesella isolated from rivers.</title>
        <authorList>
            <person name="Lu H."/>
        </authorList>
    </citation>
    <scope>NUCLEOTIDE SEQUENCE [LARGE SCALE GENOMIC DNA]</scope>
    <source>
        <strain evidence="10 11">DC21W</strain>
    </source>
</reference>
<dbReference type="InterPro" id="IPR020013">
    <property type="entry name" value="Flagellar_FlgE/F/G"/>
</dbReference>
<keyword evidence="10" id="KW-0282">Flagellum</keyword>
<gene>
    <name evidence="10" type="primary">flgE</name>
    <name evidence="10" type="ORF">PQU95_14935</name>
</gene>
<evidence type="ECO:0000256" key="4">
    <source>
        <dbReference type="ARBA" id="ARBA00023143"/>
    </source>
</evidence>
<evidence type="ECO:0000313" key="10">
    <source>
        <dbReference type="EMBL" id="MDC7718502.1"/>
    </source>
</evidence>
<comment type="function">
    <text evidence="5">A flexible structure which links the flagellar filament to the drive apparatus in the basal body.</text>
</comment>
<dbReference type="Pfam" id="PF06429">
    <property type="entry name" value="Flg_bbr_C"/>
    <property type="match status" value="1"/>
</dbReference>
<dbReference type="InterPro" id="IPR001444">
    <property type="entry name" value="Flag_bb_rod_N"/>
</dbReference>
<dbReference type="PROSITE" id="PS00588">
    <property type="entry name" value="FLAGELLA_BB_ROD"/>
    <property type="match status" value="1"/>
</dbReference>
<keyword evidence="4 5" id="KW-0975">Bacterial flagellum</keyword>
<evidence type="ECO:0000256" key="2">
    <source>
        <dbReference type="ARBA" id="ARBA00009677"/>
    </source>
</evidence>
<dbReference type="InterPro" id="IPR037058">
    <property type="entry name" value="Falgellar_hook_FlgE_sf"/>
</dbReference>
<feature type="domain" description="Flagellar hook protein FlgE/F/G-like D1" evidence="9">
    <location>
        <begin position="83"/>
        <end position="136"/>
    </location>
</feature>
<name>A0ABT5J1I0_9NEIS</name>
<comment type="caution">
    <text evidence="10">The sequence shown here is derived from an EMBL/GenBank/DDBJ whole genome shotgun (WGS) entry which is preliminary data.</text>
</comment>
<comment type="similarity">
    <text evidence="2 5">Belongs to the flagella basal body rod proteins family.</text>
</comment>
<sequence length="428" mass="44928">MSFQQGLSGLNAAAKQLDVIGNNVSNASTVGFKSSRAEFSDLYATSLYGVSDTESGIGSQTIKVAQQFQQGNITATKNPLDMAISGSGFFKLWSDPTATSTFFTRNGQFKLDKDGYFVNNGNFLVGEPVGGGDDAPIKIDRAGLPGTPSSELDWQFNLDADQKSPLIDYTASPTALKAPAPAITPSDPTTYNFTTSMRVYDKVGSAHTVSLYFQRQAVAGTPPAVNNSWNVSYKLNNNAVQNVGSVSFTADGKLTAPFSFTVPGGPAAANLPVPGQPNQLGDAGIVVNLAGTTQYSGSFTVAKAKVDGNAKGELVGVETADDGNIIAKYSNGQAQSVGRVRLYTFDNAQGLQPSGENNWSSTAASGDAKPGFPGEGSFGKLQSSAIEESNADTTAELINMIVAQRFYQANAQTIKTQDAILQTLLNLR</sequence>
<protein>
    <recommendedName>
        <fullName evidence="3 5">Flagellar hook protein FlgE</fullName>
    </recommendedName>
</protein>
<evidence type="ECO:0000259" key="7">
    <source>
        <dbReference type="Pfam" id="PF06429"/>
    </source>
</evidence>
<dbReference type="Pfam" id="PF00460">
    <property type="entry name" value="Flg_bb_rod"/>
    <property type="match status" value="1"/>
</dbReference>
<evidence type="ECO:0000256" key="1">
    <source>
        <dbReference type="ARBA" id="ARBA00004117"/>
    </source>
</evidence>
<dbReference type="InterPro" id="IPR037925">
    <property type="entry name" value="FlgE/F/G-like"/>
</dbReference>
<evidence type="ECO:0000256" key="5">
    <source>
        <dbReference type="RuleBase" id="RU362116"/>
    </source>
</evidence>
<dbReference type="Gene3D" id="2.60.98.20">
    <property type="entry name" value="Flagellar hook protein FlgE"/>
    <property type="match status" value="1"/>
</dbReference>
<dbReference type="RefSeq" id="WP_272752744.1">
    <property type="nucleotide sequence ID" value="NZ_JAQQLF010000021.1"/>
</dbReference>
<dbReference type="InterPro" id="IPR010930">
    <property type="entry name" value="Flg_bb/hook_C_dom"/>
</dbReference>
<evidence type="ECO:0000256" key="3">
    <source>
        <dbReference type="ARBA" id="ARBA00019015"/>
    </source>
</evidence>
<dbReference type="SUPFAM" id="SSF117143">
    <property type="entry name" value="Flagellar hook protein flgE"/>
    <property type="match status" value="1"/>
</dbReference>
<keyword evidence="10" id="KW-0966">Cell projection</keyword>
<feature type="domain" description="Flagellar basal body rod protein N-terminal" evidence="6">
    <location>
        <begin position="6"/>
        <end position="33"/>
    </location>
</feature>
<feature type="domain" description="Flagellar basal-body/hook protein C-terminal" evidence="7">
    <location>
        <begin position="382"/>
        <end position="427"/>
    </location>
</feature>
<evidence type="ECO:0000259" key="9">
    <source>
        <dbReference type="Pfam" id="PF22692"/>
    </source>
</evidence>
<accession>A0ABT5J1I0</accession>
<dbReference type="NCBIfam" id="TIGR03506">
    <property type="entry name" value="FlgEFG_subfam"/>
    <property type="match status" value="1"/>
</dbReference>
<proteinExistence type="inferred from homology"/>
<evidence type="ECO:0000259" key="8">
    <source>
        <dbReference type="Pfam" id="PF07559"/>
    </source>
</evidence>
<dbReference type="Pfam" id="PF22692">
    <property type="entry name" value="LlgE_F_G_D1"/>
    <property type="match status" value="1"/>
</dbReference>
<dbReference type="Proteomes" id="UP001219956">
    <property type="component" value="Unassembled WGS sequence"/>
</dbReference>
<dbReference type="InterPro" id="IPR011491">
    <property type="entry name" value="FlgE_D2"/>
</dbReference>
<dbReference type="InterPro" id="IPR019776">
    <property type="entry name" value="Flagellar_basal_body_rod_CS"/>
</dbReference>
<dbReference type="EMBL" id="JAQQLF010000021">
    <property type="protein sequence ID" value="MDC7718502.1"/>
    <property type="molecule type" value="Genomic_DNA"/>
</dbReference>
<evidence type="ECO:0000259" key="6">
    <source>
        <dbReference type="Pfam" id="PF00460"/>
    </source>
</evidence>
<keyword evidence="10" id="KW-0969">Cilium</keyword>
<dbReference type="NCBIfam" id="NF004238">
    <property type="entry name" value="PRK05682.1-1"/>
    <property type="match status" value="1"/>
</dbReference>
<organism evidence="10 11">
    <name type="scientific">Vogesella aquatica</name>
    <dbReference type="NCBI Taxonomy" id="2984206"/>
    <lineage>
        <taxon>Bacteria</taxon>
        <taxon>Pseudomonadati</taxon>
        <taxon>Pseudomonadota</taxon>
        <taxon>Betaproteobacteria</taxon>
        <taxon>Neisseriales</taxon>
        <taxon>Chromobacteriaceae</taxon>
        <taxon>Vogesella</taxon>
    </lineage>
</organism>
<evidence type="ECO:0000313" key="11">
    <source>
        <dbReference type="Proteomes" id="UP001219956"/>
    </source>
</evidence>
<keyword evidence="11" id="KW-1185">Reference proteome</keyword>
<feature type="domain" description="Flagellar hook protein FlgE D2" evidence="8">
    <location>
        <begin position="177"/>
        <end position="308"/>
    </location>
</feature>
<dbReference type="PANTHER" id="PTHR30435">
    <property type="entry name" value="FLAGELLAR PROTEIN"/>
    <property type="match status" value="1"/>
</dbReference>
<dbReference type="InterPro" id="IPR053967">
    <property type="entry name" value="LlgE_F_G-like_D1"/>
</dbReference>